<name>A0A7M1B6P7_9BACT</name>
<sequence length="451" mass="51207">MKKTTLILTLITLLIIFLFPFFGNSFMQKLIDENIQVLQSQGLVLKKSTKETGYLNTKQHFEFVLQDTQALQNYLRSYTKSAVPPAVEKIFQGATIGADVAYSNIPFSKAVTVEVYPLQLVNTLMQEMKKNNPQAYRYFSDFLDAKGLLYHVEYNVLSNDFNGFVKDIDANYSVKKNANMRMQLEGARFSGEGNIFAAQKLTFHIQTMKLALEDAANALSFEINNLQNRSEFTSFSHYTTDTKVFQIRFLMKNSQDDINISLDNADMASSASEKDDKVVLHSKSFIDTLVFHTNKLDFSLKALNSDISIEDLDKQSYEKFSQLLAQSKQIRQQVLLAMLAHGLHVKVSDLSFENITLNSIEELGSMKIQSDLKIAQDKDFSKKLKMSPLLLLENEEMNMKIRMAKALYLKMIEDTPAAAVIVSYAKEDAQSVYFDIVFKDSKLTVNGKVVQ</sequence>
<gene>
    <name evidence="1" type="ORF">FJR45_10955</name>
</gene>
<reference evidence="1 2" key="1">
    <citation type="submission" date="2019-06" db="EMBL/GenBank/DDBJ databases">
        <title>Sulfurimonas gotlandica sp. nov., a chemoautotrophic and psychrotolerant epsilonproteobacterium isolated from a pelagic redoxcline, and an emended description of the genus Sulfurimonas.</title>
        <authorList>
            <person name="Wang S."/>
            <person name="Jiang L."/>
            <person name="Shao Z."/>
        </authorList>
    </citation>
    <scope>NUCLEOTIDE SEQUENCE [LARGE SCALE GENOMIC DNA]</scope>
    <source>
        <strain evidence="1 2">S2-6</strain>
    </source>
</reference>
<dbReference type="Proteomes" id="UP000593719">
    <property type="component" value="Chromosome"/>
</dbReference>
<keyword evidence="2" id="KW-1185">Reference proteome</keyword>
<dbReference type="RefSeq" id="WP_193150580.1">
    <property type="nucleotide sequence ID" value="NZ_CP041235.1"/>
</dbReference>
<evidence type="ECO:0000313" key="2">
    <source>
        <dbReference type="Proteomes" id="UP000593719"/>
    </source>
</evidence>
<protein>
    <submittedName>
        <fullName evidence="1">DUF945 domain-containing protein</fullName>
    </submittedName>
</protein>
<organism evidence="1 2">
    <name type="scientific">Sulfurimonas sediminis</name>
    <dbReference type="NCBI Taxonomy" id="2590020"/>
    <lineage>
        <taxon>Bacteria</taxon>
        <taxon>Pseudomonadati</taxon>
        <taxon>Campylobacterota</taxon>
        <taxon>Epsilonproteobacteria</taxon>
        <taxon>Campylobacterales</taxon>
        <taxon>Sulfurimonadaceae</taxon>
        <taxon>Sulfurimonas</taxon>
    </lineage>
</organism>
<accession>A0A7M1B6P7</accession>
<proteinExistence type="predicted"/>
<evidence type="ECO:0000313" key="1">
    <source>
        <dbReference type="EMBL" id="QOP44438.1"/>
    </source>
</evidence>
<dbReference type="AlphaFoldDB" id="A0A7M1B6P7"/>
<dbReference type="EMBL" id="CP041235">
    <property type="protein sequence ID" value="QOP44438.1"/>
    <property type="molecule type" value="Genomic_DNA"/>
</dbReference>
<dbReference type="KEGG" id="ssei:FJR45_10955"/>